<sequence>MPKKNQFIKAEKMSALNALKGRFNTAVVMLQPYKMQIQMGFLLLLTALAIYAIMVFLTPHTDEFEQVILADNLRANELGLQYEILPPMTSGGEYTFQTWMFINNYDYRAGQPKHVFTISSDATTGSAGSSSTTVVDPAAAACAAAKASAASSCGGSTTTNYTAGSSSRPGHVTMLGVLYPTENKMMIRVYQGPSVEGFANDSDDFQTADLTVTSNYKNLFQGKMSSKGLHPTLDYPLCDIQNIPLQKWVCLAVVMNGRVMDVYMDGKLARSCVLPGVPIVESGRNYLSLGLQGGWAGNVSTTRFYGYALTPQRLYELYQEGPDGGKGPSSKYGFLGYLAERVGLRVDYF</sequence>
<evidence type="ECO:0008006" key="3">
    <source>
        <dbReference type="Google" id="ProtNLM"/>
    </source>
</evidence>
<organism evidence="2">
    <name type="scientific">viral metagenome</name>
    <dbReference type="NCBI Taxonomy" id="1070528"/>
    <lineage>
        <taxon>unclassified sequences</taxon>
        <taxon>metagenomes</taxon>
        <taxon>organismal metagenomes</taxon>
    </lineage>
</organism>
<evidence type="ECO:0000313" key="2">
    <source>
        <dbReference type="EMBL" id="QHU22156.1"/>
    </source>
</evidence>
<accession>A0A6C0KYF3</accession>
<evidence type="ECO:0000256" key="1">
    <source>
        <dbReference type="SAM" id="Phobius"/>
    </source>
</evidence>
<dbReference type="SUPFAM" id="SSF49899">
    <property type="entry name" value="Concanavalin A-like lectins/glucanases"/>
    <property type="match status" value="1"/>
</dbReference>
<dbReference type="InterPro" id="IPR013320">
    <property type="entry name" value="ConA-like_dom_sf"/>
</dbReference>
<feature type="transmembrane region" description="Helical" evidence="1">
    <location>
        <begin position="39"/>
        <end position="57"/>
    </location>
</feature>
<protein>
    <recommendedName>
        <fullName evidence="3">Lectin/glucanase superfamily protein</fullName>
    </recommendedName>
</protein>
<proteinExistence type="predicted"/>
<dbReference type="AlphaFoldDB" id="A0A6C0KYF3"/>
<keyword evidence="1" id="KW-0812">Transmembrane</keyword>
<name>A0A6C0KYF3_9ZZZZ</name>
<dbReference type="Pfam" id="PF13385">
    <property type="entry name" value="Laminin_G_3"/>
    <property type="match status" value="1"/>
</dbReference>
<dbReference type="Gene3D" id="2.60.120.200">
    <property type="match status" value="1"/>
</dbReference>
<keyword evidence="1" id="KW-0472">Membrane</keyword>
<keyword evidence="1" id="KW-1133">Transmembrane helix</keyword>
<reference evidence="2" key="1">
    <citation type="journal article" date="2020" name="Nature">
        <title>Giant virus diversity and host interactions through global metagenomics.</title>
        <authorList>
            <person name="Schulz F."/>
            <person name="Roux S."/>
            <person name="Paez-Espino D."/>
            <person name="Jungbluth S."/>
            <person name="Walsh D.A."/>
            <person name="Denef V.J."/>
            <person name="McMahon K.D."/>
            <person name="Konstantinidis K.T."/>
            <person name="Eloe-Fadrosh E.A."/>
            <person name="Kyrpides N.C."/>
            <person name="Woyke T."/>
        </authorList>
    </citation>
    <scope>NUCLEOTIDE SEQUENCE</scope>
    <source>
        <strain evidence="2">GVMAG-S-3300013286-35</strain>
    </source>
</reference>
<dbReference type="EMBL" id="MN740998">
    <property type="protein sequence ID" value="QHU22156.1"/>
    <property type="molecule type" value="Genomic_DNA"/>
</dbReference>